<keyword evidence="5" id="KW-0805">Transcription regulation</keyword>
<dbReference type="Pfam" id="PF00072">
    <property type="entry name" value="Response_reg"/>
    <property type="match status" value="1"/>
</dbReference>
<dbReference type="InterPro" id="IPR001789">
    <property type="entry name" value="Sig_transdc_resp-reg_receiver"/>
</dbReference>
<evidence type="ECO:0000313" key="11">
    <source>
        <dbReference type="EMBL" id="REE92917.1"/>
    </source>
</evidence>
<protein>
    <submittedName>
        <fullName evidence="11">AraC family two component transcriptional regulator</fullName>
    </submittedName>
</protein>
<keyword evidence="3 8" id="KW-0597">Phosphoprotein</keyword>
<dbReference type="InterPro" id="IPR051552">
    <property type="entry name" value="HptR"/>
</dbReference>
<dbReference type="InterPro" id="IPR018060">
    <property type="entry name" value="HTH_AraC"/>
</dbReference>
<dbReference type="OrthoDB" id="384217at2"/>
<dbReference type="PRINTS" id="PR00032">
    <property type="entry name" value="HTHARAC"/>
</dbReference>
<sequence>MYSMLIVDDEKWVRQGLKQTIDWQAHGVELWGEAQNGEEAFTWLSRSRPDIVITDIKMPGMDGLTLLEYINKQKLHTKVIIISGYSDFSYAQKAVKCGAYGYVLKPIEERELLEIVHHCVEDLDNDQKRVSIIEEMQGQIRESIPLARQRYLEQLLRGESESNVRDAETIRRALQLPLNSDEMQVAVIRVFDWGYKGEARSGRSAMLHAIGVIAEKRFQEKGYRSFFCKLSDEDGDAALVFLPEHTVGFDNKTVVSSILIEVLEESRRALDMTASIGLSQAIGWEKLASAYTEAVYACSYSFFKGKGKLYDGQQLPPYPAASDIPTVCPSPEWDNRVTHAIKTGDSELIRQTARELQQHIEEIAPKFAPLHIVQALRILLANLFYKLKGCLHKEETVERSTLTELLPSSFQLEDLSSQLASELTKWSSRIRETASRSRLVELGLEYIGQHFTRQITLQDVSNHLYVNASYFSRLFHEEMGETFVRYVAGLRISKAKQLLKGTTKKIYEIADEVGYSDFRHFVKTFKELVGLTPTQYRDSI</sequence>
<comment type="caution">
    <text evidence="11">The sequence shown here is derived from an EMBL/GenBank/DDBJ whole genome shotgun (WGS) entry which is preliminary data.</text>
</comment>
<dbReference type="PANTHER" id="PTHR42713">
    <property type="entry name" value="HISTIDINE KINASE-RELATED"/>
    <property type="match status" value="1"/>
</dbReference>
<dbReference type="Pfam" id="PF12833">
    <property type="entry name" value="HTH_18"/>
    <property type="match status" value="1"/>
</dbReference>
<evidence type="ECO:0000256" key="5">
    <source>
        <dbReference type="ARBA" id="ARBA00023015"/>
    </source>
</evidence>
<comment type="subcellular location">
    <subcellularLocation>
        <location evidence="1">Cytoplasm</location>
    </subcellularLocation>
</comment>
<organism evidence="11 12">
    <name type="scientific">Paenibacillus taihuensis</name>
    <dbReference type="NCBI Taxonomy" id="1156355"/>
    <lineage>
        <taxon>Bacteria</taxon>
        <taxon>Bacillati</taxon>
        <taxon>Bacillota</taxon>
        <taxon>Bacilli</taxon>
        <taxon>Bacillales</taxon>
        <taxon>Paenibacillaceae</taxon>
        <taxon>Paenibacillus</taxon>
    </lineage>
</organism>
<name>A0A3D9SE97_9BACL</name>
<keyword evidence="4" id="KW-0902">Two-component regulatory system</keyword>
<keyword evidence="6" id="KW-0238">DNA-binding</keyword>
<evidence type="ECO:0000259" key="10">
    <source>
        <dbReference type="PROSITE" id="PS50110"/>
    </source>
</evidence>
<dbReference type="PANTHER" id="PTHR42713:SF3">
    <property type="entry name" value="TRANSCRIPTIONAL REGULATORY PROTEIN HPTR"/>
    <property type="match status" value="1"/>
</dbReference>
<evidence type="ECO:0000313" key="12">
    <source>
        <dbReference type="Proteomes" id="UP000256304"/>
    </source>
</evidence>
<evidence type="ECO:0000256" key="1">
    <source>
        <dbReference type="ARBA" id="ARBA00004496"/>
    </source>
</evidence>
<dbReference type="InterPro" id="IPR018062">
    <property type="entry name" value="HTH_AraC-typ_CS"/>
</dbReference>
<dbReference type="SMART" id="SM00448">
    <property type="entry name" value="REC"/>
    <property type="match status" value="1"/>
</dbReference>
<dbReference type="Gene3D" id="1.10.10.60">
    <property type="entry name" value="Homeodomain-like"/>
    <property type="match status" value="2"/>
</dbReference>
<keyword evidence="7" id="KW-0804">Transcription</keyword>
<gene>
    <name evidence="11" type="ORF">A8990_103224</name>
</gene>
<evidence type="ECO:0000256" key="2">
    <source>
        <dbReference type="ARBA" id="ARBA00022490"/>
    </source>
</evidence>
<dbReference type="Gene3D" id="3.40.50.2300">
    <property type="match status" value="1"/>
</dbReference>
<evidence type="ECO:0000256" key="4">
    <source>
        <dbReference type="ARBA" id="ARBA00023012"/>
    </source>
</evidence>
<dbReference type="InterPro" id="IPR009057">
    <property type="entry name" value="Homeodomain-like_sf"/>
</dbReference>
<dbReference type="SUPFAM" id="SSF52172">
    <property type="entry name" value="CheY-like"/>
    <property type="match status" value="1"/>
</dbReference>
<dbReference type="GO" id="GO:0005737">
    <property type="term" value="C:cytoplasm"/>
    <property type="evidence" value="ECO:0007669"/>
    <property type="project" value="UniProtKB-SubCell"/>
</dbReference>
<reference evidence="11 12" key="1">
    <citation type="submission" date="2018-08" db="EMBL/GenBank/DDBJ databases">
        <title>Genomic Encyclopedia of Type Strains, Phase III (KMG-III): the genomes of soil and plant-associated and newly described type strains.</title>
        <authorList>
            <person name="Whitman W."/>
        </authorList>
    </citation>
    <scope>NUCLEOTIDE SEQUENCE [LARGE SCALE GENOMIC DNA]</scope>
    <source>
        <strain evidence="11 12">CGMCC 1.10966</strain>
    </source>
</reference>
<dbReference type="AlphaFoldDB" id="A0A3D9SE97"/>
<dbReference type="GO" id="GO:0043565">
    <property type="term" value="F:sequence-specific DNA binding"/>
    <property type="evidence" value="ECO:0007669"/>
    <property type="project" value="InterPro"/>
</dbReference>
<dbReference type="EMBL" id="QTTN01000003">
    <property type="protein sequence ID" value="REE92917.1"/>
    <property type="molecule type" value="Genomic_DNA"/>
</dbReference>
<dbReference type="GO" id="GO:0000160">
    <property type="term" value="P:phosphorelay signal transduction system"/>
    <property type="evidence" value="ECO:0007669"/>
    <property type="project" value="UniProtKB-KW"/>
</dbReference>
<keyword evidence="2" id="KW-0963">Cytoplasm</keyword>
<accession>A0A3D9SE97</accession>
<feature type="domain" description="Response regulatory" evidence="10">
    <location>
        <begin position="3"/>
        <end position="120"/>
    </location>
</feature>
<dbReference type="GO" id="GO:0003700">
    <property type="term" value="F:DNA-binding transcription factor activity"/>
    <property type="evidence" value="ECO:0007669"/>
    <property type="project" value="InterPro"/>
</dbReference>
<dbReference type="CDD" id="cd17536">
    <property type="entry name" value="REC_YesN-like"/>
    <property type="match status" value="1"/>
</dbReference>
<feature type="domain" description="HTH araC/xylS-type" evidence="9">
    <location>
        <begin position="441"/>
        <end position="539"/>
    </location>
</feature>
<keyword evidence="12" id="KW-1185">Reference proteome</keyword>
<dbReference type="RefSeq" id="WP_116187826.1">
    <property type="nucleotide sequence ID" value="NZ_QTTN01000003.1"/>
</dbReference>
<evidence type="ECO:0000256" key="6">
    <source>
        <dbReference type="ARBA" id="ARBA00023125"/>
    </source>
</evidence>
<evidence type="ECO:0000256" key="3">
    <source>
        <dbReference type="ARBA" id="ARBA00022553"/>
    </source>
</evidence>
<evidence type="ECO:0000256" key="8">
    <source>
        <dbReference type="PROSITE-ProRule" id="PRU00169"/>
    </source>
</evidence>
<evidence type="ECO:0000256" key="7">
    <source>
        <dbReference type="ARBA" id="ARBA00023163"/>
    </source>
</evidence>
<dbReference type="InterPro" id="IPR020449">
    <property type="entry name" value="Tscrpt_reg_AraC-type_HTH"/>
</dbReference>
<dbReference type="PROSITE" id="PS00041">
    <property type="entry name" value="HTH_ARAC_FAMILY_1"/>
    <property type="match status" value="1"/>
</dbReference>
<dbReference type="InterPro" id="IPR011006">
    <property type="entry name" value="CheY-like_superfamily"/>
</dbReference>
<feature type="modified residue" description="4-aspartylphosphate" evidence="8">
    <location>
        <position position="55"/>
    </location>
</feature>
<evidence type="ECO:0000259" key="9">
    <source>
        <dbReference type="PROSITE" id="PS01124"/>
    </source>
</evidence>
<dbReference type="SUPFAM" id="SSF46689">
    <property type="entry name" value="Homeodomain-like"/>
    <property type="match status" value="2"/>
</dbReference>
<dbReference type="Proteomes" id="UP000256304">
    <property type="component" value="Unassembled WGS sequence"/>
</dbReference>
<proteinExistence type="predicted"/>
<dbReference type="SMART" id="SM00342">
    <property type="entry name" value="HTH_ARAC"/>
    <property type="match status" value="1"/>
</dbReference>
<dbReference type="PROSITE" id="PS50110">
    <property type="entry name" value="RESPONSE_REGULATORY"/>
    <property type="match status" value="1"/>
</dbReference>
<dbReference type="PROSITE" id="PS01124">
    <property type="entry name" value="HTH_ARAC_FAMILY_2"/>
    <property type="match status" value="1"/>
</dbReference>